<gene>
    <name evidence="1" type="ORF">MRB53_007626</name>
</gene>
<evidence type="ECO:0000313" key="2">
    <source>
        <dbReference type="Proteomes" id="UP001234297"/>
    </source>
</evidence>
<reference evidence="1 2" key="1">
    <citation type="journal article" date="2022" name="Hortic Res">
        <title>A haplotype resolved chromosomal level avocado genome allows analysis of novel avocado genes.</title>
        <authorList>
            <person name="Nath O."/>
            <person name="Fletcher S.J."/>
            <person name="Hayward A."/>
            <person name="Shaw L.M."/>
            <person name="Masouleh A.K."/>
            <person name="Furtado A."/>
            <person name="Henry R.J."/>
            <person name="Mitter N."/>
        </authorList>
    </citation>
    <scope>NUCLEOTIDE SEQUENCE [LARGE SCALE GENOMIC DNA]</scope>
    <source>
        <strain evidence="2">cv. Hass</strain>
    </source>
</reference>
<dbReference type="EMBL" id="CM056810">
    <property type="protein sequence ID" value="KAJ8645878.1"/>
    <property type="molecule type" value="Genomic_DNA"/>
</dbReference>
<dbReference type="Proteomes" id="UP001234297">
    <property type="component" value="Chromosome 2"/>
</dbReference>
<name>A0ACC2MJR5_PERAE</name>
<proteinExistence type="predicted"/>
<keyword evidence="2" id="KW-1185">Reference proteome</keyword>
<protein>
    <submittedName>
        <fullName evidence="1">Uncharacterized protein</fullName>
    </submittedName>
</protein>
<accession>A0ACC2MJR5</accession>
<sequence length="150" mass="16986">MRRERRNHVGGVDDDDANDDEDIEEDDEEEEESDGFEELFEAGIEEDWKDFAGVDDVIFGGDSVYTADCGASVRLFHLLMEGYFLTIVNTMRIRQISNRSEEPIIRQTSDNSGETSMQEPWWERAGSVLTRMLGGKLAMHTILGICKSAD</sequence>
<comment type="caution">
    <text evidence="1">The sequence shown here is derived from an EMBL/GenBank/DDBJ whole genome shotgun (WGS) entry which is preliminary data.</text>
</comment>
<evidence type="ECO:0000313" key="1">
    <source>
        <dbReference type="EMBL" id="KAJ8645878.1"/>
    </source>
</evidence>
<organism evidence="1 2">
    <name type="scientific">Persea americana</name>
    <name type="common">Avocado</name>
    <dbReference type="NCBI Taxonomy" id="3435"/>
    <lineage>
        <taxon>Eukaryota</taxon>
        <taxon>Viridiplantae</taxon>
        <taxon>Streptophyta</taxon>
        <taxon>Embryophyta</taxon>
        <taxon>Tracheophyta</taxon>
        <taxon>Spermatophyta</taxon>
        <taxon>Magnoliopsida</taxon>
        <taxon>Magnoliidae</taxon>
        <taxon>Laurales</taxon>
        <taxon>Lauraceae</taxon>
        <taxon>Persea</taxon>
    </lineage>
</organism>